<feature type="domain" description="N-acetyltransferase" evidence="1">
    <location>
        <begin position="2"/>
        <end position="166"/>
    </location>
</feature>
<accession>C8WZI6</accession>
<dbReference type="OrthoDB" id="9797417at2"/>
<dbReference type="GO" id="GO:0016747">
    <property type="term" value="F:acyltransferase activity, transferring groups other than amino-acyl groups"/>
    <property type="evidence" value="ECO:0007669"/>
    <property type="project" value="InterPro"/>
</dbReference>
<dbReference type="STRING" id="485915.Dret_0159"/>
<dbReference type="AlphaFoldDB" id="C8WZI6"/>
<dbReference type="RefSeq" id="WP_015750620.1">
    <property type="nucleotide sequence ID" value="NC_013223.1"/>
</dbReference>
<keyword evidence="3" id="KW-1185">Reference proteome</keyword>
<dbReference type="SUPFAM" id="SSF55729">
    <property type="entry name" value="Acyl-CoA N-acyltransferases (Nat)"/>
    <property type="match status" value="1"/>
</dbReference>
<reference evidence="3" key="1">
    <citation type="submission" date="2009-09" db="EMBL/GenBank/DDBJ databases">
        <title>The complete chromosome of Desulfohalobium retbaense DSM 5692.</title>
        <authorList>
            <consortium name="US DOE Joint Genome Institute (JGI-PGF)"/>
            <person name="Lucas S."/>
            <person name="Copeland A."/>
            <person name="Lapidus A."/>
            <person name="Glavina del Rio T."/>
            <person name="Dalin E."/>
            <person name="Tice H."/>
            <person name="Bruce D."/>
            <person name="Goodwin L."/>
            <person name="Pitluck S."/>
            <person name="Kyrpides N."/>
            <person name="Mavromatis K."/>
            <person name="Ivanova N."/>
            <person name="Mikhailova N."/>
            <person name="Munk A.C."/>
            <person name="Brettin T."/>
            <person name="Detter J.C."/>
            <person name="Han C."/>
            <person name="Tapia R."/>
            <person name="Larimer F."/>
            <person name="Land M."/>
            <person name="Hauser L."/>
            <person name="Markowitz V."/>
            <person name="Cheng J.-F."/>
            <person name="Hugenholtz P."/>
            <person name="Woyke T."/>
            <person name="Wu D."/>
            <person name="Spring S."/>
            <person name="Klenk H.-P."/>
            <person name="Eisen J.A."/>
        </authorList>
    </citation>
    <scope>NUCLEOTIDE SEQUENCE [LARGE SCALE GENOMIC DNA]</scope>
    <source>
        <strain evidence="3">DSM 5692</strain>
    </source>
</reference>
<sequence>MPHIHCVQSAADIARVAALAHEIWHEHYTPIIGPAQVEYMVPKFQSREAIAAQIDTGARYDLVYEKGQAVGYIGVVPDTAAGELFLSKIYIRRDRRGCGLGRFALDHVESVCRELGTPYIWLTVNKNNHASIRAYEKMGFSHRREICQDIGHGFVMDDYLLDKTLPSAP</sequence>
<dbReference type="PANTHER" id="PTHR43072:SF60">
    <property type="entry name" value="L-2,4-DIAMINOBUTYRIC ACID ACETYLTRANSFERASE"/>
    <property type="match status" value="1"/>
</dbReference>
<dbReference type="Pfam" id="PF00583">
    <property type="entry name" value="Acetyltransf_1"/>
    <property type="match status" value="1"/>
</dbReference>
<dbReference type="EMBL" id="CP001734">
    <property type="protein sequence ID" value="ACV67461.1"/>
    <property type="molecule type" value="Genomic_DNA"/>
</dbReference>
<evidence type="ECO:0000259" key="1">
    <source>
        <dbReference type="PROSITE" id="PS51186"/>
    </source>
</evidence>
<dbReference type="InterPro" id="IPR000182">
    <property type="entry name" value="GNAT_dom"/>
</dbReference>
<dbReference type="Gene3D" id="3.40.630.30">
    <property type="match status" value="1"/>
</dbReference>
<reference evidence="2 3" key="2">
    <citation type="journal article" date="2010" name="Stand. Genomic Sci.">
        <title>Complete genome sequence of Desulfohalobium retbaense type strain (HR(100)).</title>
        <authorList>
            <person name="Spring S."/>
            <person name="Nolan M."/>
            <person name="Lapidus A."/>
            <person name="Glavina Del Rio T."/>
            <person name="Copeland A."/>
            <person name="Tice H."/>
            <person name="Cheng J.F."/>
            <person name="Lucas S."/>
            <person name="Land M."/>
            <person name="Chen F."/>
            <person name="Bruce D."/>
            <person name="Goodwin L."/>
            <person name="Pitluck S."/>
            <person name="Ivanova N."/>
            <person name="Mavromatis K."/>
            <person name="Mikhailova N."/>
            <person name="Pati A."/>
            <person name="Chen A."/>
            <person name="Palaniappan K."/>
            <person name="Hauser L."/>
            <person name="Chang Y.J."/>
            <person name="Jeffries C.D."/>
            <person name="Munk C."/>
            <person name="Kiss H."/>
            <person name="Chain P."/>
            <person name="Han C."/>
            <person name="Brettin T."/>
            <person name="Detter J.C."/>
            <person name="Schuler E."/>
            <person name="Goker M."/>
            <person name="Rohde M."/>
            <person name="Bristow J."/>
            <person name="Eisen J.A."/>
            <person name="Markowitz V."/>
            <person name="Hugenholtz P."/>
            <person name="Kyrpides N.C."/>
            <person name="Klenk H.P."/>
        </authorList>
    </citation>
    <scope>NUCLEOTIDE SEQUENCE [LARGE SCALE GENOMIC DNA]</scope>
    <source>
        <strain evidence="2 3">DSM 5692</strain>
    </source>
</reference>
<dbReference type="Proteomes" id="UP000001052">
    <property type="component" value="Chromosome"/>
</dbReference>
<dbReference type="KEGG" id="drt:Dret_0159"/>
<evidence type="ECO:0000313" key="3">
    <source>
        <dbReference type="Proteomes" id="UP000001052"/>
    </source>
</evidence>
<dbReference type="HOGENOM" id="CLU_013985_18_4_7"/>
<proteinExistence type="predicted"/>
<evidence type="ECO:0000313" key="2">
    <source>
        <dbReference type="EMBL" id="ACV67461.1"/>
    </source>
</evidence>
<dbReference type="eggNOG" id="COG0456">
    <property type="taxonomic scope" value="Bacteria"/>
</dbReference>
<dbReference type="CDD" id="cd04301">
    <property type="entry name" value="NAT_SF"/>
    <property type="match status" value="1"/>
</dbReference>
<organism evidence="2 3">
    <name type="scientific">Desulfohalobium retbaense (strain ATCC 49708 / DSM 5692 / JCM 16813 / HR100)</name>
    <dbReference type="NCBI Taxonomy" id="485915"/>
    <lineage>
        <taxon>Bacteria</taxon>
        <taxon>Pseudomonadati</taxon>
        <taxon>Thermodesulfobacteriota</taxon>
        <taxon>Desulfovibrionia</taxon>
        <taxon>Desulfovibrionales</taxon>
        <taxon>Desulfohalobiaceae</taxon>
        <taxon>Desulfohalobium</taxon>
    </lineage>
</organism>
<dbReference type="PROSITE" id="PS51186">
    <property type="entry name" value="GNAT"/>
    <property type="match status" value="1"/>
</dbReference>
<protein>
    <submittedName>
        <fullName evidence="2">GCN5-related N-acetyltransferase</fullName>
    </submittedName>
</protein>
<dbReference type="PANTHER" id="PTHR43072">
    <property type="entry name" value="N-ACETYLTRANSFERASE"/>
    <property type="match status" value="1"/>
</dbReference>
<dbReference type="InterPro" id="IPR016181">
    <property type="entry name" value="Acyl_CoA_acyltransferase"/>
</dbReference>
<name>C8WZI6_DESRD</name>
<gene>
    <name evidence="2" type="ordered locus">Dret_0159</name>
</gene>